<evidence type="ECO:0000256" key="1">
    <source>
        <dbReference type="PIRSR" id="PIRSR017388-1"/>
    </source>
</evidence>
<feature type="active site" description="Charge relay system" evidence="1">
    <location>
        <position position="224"/>
    </location>
</feature>
<name>A0A6V8LZF4_9BACT</name>
<protein>
    <submittedName>
        <fullName evidence="4">Thermostable monoacylglycerol lipase</fullName>
        <ecNumber evidence="4">3.1.1.23</ecNumber>
    </submittedName>
</protein>
<feature type="active site" description="Nucleophile" evidence="1">
    <location>
        <position position="80"/>
    </location>
</feature>
<dbReference type="InterPro" id="IPR000073">
    <property type="entry name" value="AB_hydrolase_1"/>
</dbReference>
<feature type="domain" description="AB hydrolase-1" evidence="3">
    <location>
        <begin position="7"/>
        <end position="150"/>
    </location>
</feature>
<dbReference type="EMBL" id="BLTE01000014">
    <property type="protein sequence ID" value="GFK95166.1"/>
    <property type="molecule type" value="Genomic_DNA"/>
</dbReference>
<comment type="caution">
    <text evidence="4">The sequence shown here is derived from an EMBL/GenBank/DDBJ whole genome shotgun (WGS) entry which is preliminary data.</text>
</comment>
<dbReference type="AlphaFoldDB" id="A0A6V8LZF4"/>
<evidence type="ECO:0000256" key="2">
    <source>
        <dbReference type="PIRSR" id="PIRSR017388-2"/>
    </source>
</evidence>
<accession>A0A6V8LZF4</accession>
<dbReference type="InterPro" id="IPR012354">
    <property type="entry name" value="Esterase_lipase"/>
</dbReference>
<feature type="binding site" evidence="2">
    <location>
        <position position="12"/>
    </location>
    <ligand>
        <name>substrate</name>
    </ligand>
</feature>
<dbReference type="GO" id="GO:0047372">
    <property type="term" value="F:monoacylglycerol lipase activity"/>
    <property type="evidence" value="ECO:0007669"/>
    <property type="project" value="UniProtKB-EC"/>
</dbReference>
<sequence>MTRPACLLLHGFGGEPFEMLPLAEALSARGFCVSVPLLPGHGESVEAWNRTGWPDWLACAARDYETLEREHGRVAVLGLSMGGSLSLALAQRYRPAAVVTIASPVFLYRFWPPAATDWRLPLLSLLRRWRPVWPNAARKEESRRIAPWQGYETSTGLNALASLEAGLREVRSCLGKVTAPLLALHAVGDSKVPIENLWEITGRTGSKTREAVVLRIDERVTSRHILTTHAETREEVARRSVGFVEGV</sequence>
<reference evidence="4 5" key="1">
    <citation type="submission" date="2020-04" db="EMBL/GenBank/DDBJ databases">
        <authorList>
            <consortium name="Desulfovibrio sp. FSS-1 genome sequencing consortium"/>
            <person name="Shimoshige H."/>
            <person name="Kobayashi H."/>
            <person name="Maekawa T."/>
        </authorList>
    </citation>
    <scope>NUCLEOTIDE SEQUENCE [LARGE SCALE GENOMIC DNA]</scope>
    <source>
        <strain evidence="4 5">SIID29052-01</strain>
    </source>
</reference>
<keyword evidence="4" id="KW-0378">Hydrolase</keyword>
<evidence type="ECO:0000313" key="4">
    <source>
        <dbReference type="EMBL" id="GFK95166.1"/>
    </source>
</evidence>
<reference evidence="4 5" key="2">
    <citation type="submission" date="2020-05" db="EMBL/GenBank/DDBJ databases">
        <title>Draft genome sequence of Desulfovibrio sp. strainFSS-1.</title>
        <authorList>
            <person name="Shimoshige H."/>
            <person name="Kobayashi H."/>
            <person name="Maekawa T."/>
        </authorList>
    </citation>
    <scope>NUCLEOTIDE SEQUENCE [LARGE SCALE GENOMIC DNA]</scope>
    <source>
        <strain evidence="4 5">SIID29052-01</strain>
    </source>
</reference>
<feature type="binding site" evidence="2">
    <location>
        <position position="81"/>
    </location>
    <ligand>
        <name>substrate</name>
    </ligand>
</feature>
<dbReference type="PIRSF" id="PIRSF017388">
    <property type="entry name" value="Esterase_lipase"/>
    <property type="match status" value="1"/>
</dbReference>
<dbReference type="InterPro" id="IPR029058">
    <property type="entry name" value="AB_hydrolase_fold"/>
</dbReference>
<evidence type="ECO:0000313" key="5">
    <source>
        <dbReference type="Proteomes" id="UP000494245"/>
    </source>
</evidence>
<dbReference type="EC" id="3.1.1.23" evidence="4"/>
<dbReference type="Gene3D" id="3.40.50.1820">
    <property type="entry name" value="alpha/beta hydrolase"/>
    <property type="match status" value="1"/>
</dbReference>
<gene>
    <name evidence="4" type="ORF">NNJEOMEG_03024</name>
</gene>
<proteinExistence type="predicted"/>
<organism evidence="4 5">
    <name type="scientific">Fundidesulfovibrio magnetotacticus</name>
    <dbReference type="NCBI Taxonomy" id="2730080"/>
    <lineage>
        <taxon>Bacteria</taxon>
        <taxon>Pseudomonadati</taxon>
        <taxon>Thermodesulfobacteriota</taxon>
        <taxon>Desulfovibrionia</taxon>
        <taxon>Desulfovibrionales</taxon>
        <taxon>Desulfovibrionaceae</taxon>
        <taxon>Fundidesulfovibrio</taxon>
    </lineage>
</organism>
<keyword evidence="5" id="KW-1185">Reference proteome</keyword>
<dbReference type="Proteomes" id="UP000494245">
    <property type="component" value="Unassembled WGS sequence"/>
</dbReference>
<dbReference type="RefSeq" id="WP_173085925.1">
    <property type="nucleotide sequence ID" value="NZ_BLTE01000014.1"/>
</dbReference>
<evidence type="ECO:0000259" key="3">
    <source>
        <dbReference type="Pfam" id="PF12697"/>
    </source>
</evidence>
<feature type="active site" description="Charge relay system" evidence="1">
    <location>
        <position position="189"/>
    </location>
</feature>
<dbReference type="Pfam" id="PF12697">
    <property type="entry name" value="Abhydrolase_6"/>
    <property type="match status" value="1"/>
</dbReference>
<dbReference type="SUPFAM" id="SSF53474">
    <property type="entry name" value="alpha/beta-Hydrolases"/>
    <property type="match status" value="1"/>
</dbReference>